<dbReference type="EMBL" id="CM039176">
    <property type="protein sequence ID" value="KAH9715086.1"/>
    <property type="molecule type" value="Genomic_DNA"/>
</dbReference>
<name>A0ACB8JC20_CITSI</name>
<gene>
    <name evidence="1" type="ORF">KPL71_020903</name>
</gene>
<evidence type="ECO:0000313" key="2">
    <source>
        <dbReference type="Proteomes" id="UP000829398"/>
    </source>
</evidence>
<keyword evidence="2" id="KW-1185">Reference proteome</keyword>
<reference evidence="2" key="1">
    <citation type="journal article" date="2023" name="Hortic. Res.">
        <title>A chromosome-level phased genome enabling allele-level studies in sweet orange: a case study on citrus Huanglongbing tolerance.</title>
        <authorList>
            <person name="Wu B."/>
            <person name="Yu Q."/>
            <person name="Deng Z."/>
            <person name="Duan Y."/>
            <person name="Luo F."/>
            <person name="Gmitter F. Jr."/>
        </authorList>
    </citation>
    <scope>NUCLEOTIDE SEQUENCE [LARGE SCALE GENOMIC DNA]</scope>
    <source>
        <strain evidence="2">cv. Valencia</strain>
    </source>
</reference>
<sequence length="257" mass="26134">MEKFVSMAFVGLIVAVLLMECAAAQTVHVVGDIMGWSIPMSGGAGAYVTWAATKNFVVGDVLTAAPSGTLTALLWANVGSRIPLNSSGSCAHSLGDGYRLAFNFVTNEHDVLRVPKASYDGCTSSNPIGNPITTGPANITLDSAGEHYYICTFGWHCQAGQKLAITVSATPGSSPSPTGNPTPPTTSTPTAPSPSSSSPADCTLAPTSGPTAGGPTGSTTRTNNIPTTTGIPDSSSSLVLASVLVPLLAIVMQDLFF</sequence>
<protein>
    <submittedName>
        <fullName evidence="1">Phytocyanin domain-containing protein</fullName>
    </submittedName>
</protein>
<comment type="caution">
    <text evidence="1">The sequence shown here is derived from an EMBL/GenBank/DDBJ whole genome shotgun (WGS) entry which is preliminary data.</text>
</comment>
<accession>A0ACB8JC20</accession>
<organism evidence="1 2">
    <name type="scientific">Citrus sinensis</name>
    <name type="common">Sweet orange</name>
    <name type="synonym">Citrus aurantium var. sinensis</name>
    <dbReference type="NCBI Taxonomy" id="2711"/>
    <lineage>
        <taxon>Eukaryota</taxon>
        <taxon>Viridiplantae</taxon>
        <taxon>Streptophyta</taxon>
        <taxon>Embryophyta</taxon>
        <taxon>Tracheophyta</taxon>
        <taxon>Spermatophyta</taxon>
        <taxon>Magnoliopsida</taxon>
        <taxon>eudicotyledons</taxon>
        <taxon>Gunneridae</taxon>
        <taxon>Pentapetalae</taxon>
        <taxon>rosids</taxon>
        <taxon>malvids</taxon>
        <taxon>Sapindales</taxon>
        <taxon>Rutaceae</taxon>
        <taxon>Aurantioideae</taxon>
        <taxon>Citrus</taxon>
    </lineage>
</organism>
<evidence type="ECO:0000313" key="1">
    <source>
        <dbReference type="EMBL" id="KAH9715086.1"/>
    </source>
</evidence>
<dbReference type="Proteomes" id="UP000829398">
    <property type="component" value="Chromosome 7"/>
</dbReference>
<proteinExistence type="predicted"/>